<proteinExistence type="predicted"/>
<dbReference type="OrthoDB" id="2249054at2759"/>
<reference evidence="1 2" key="1">
    <citation type="submission" date="2014-09" db="EMBL/GenBank/DDBJ databases">
        <authorList>
            <person name="Ellenberger Sabrina"/>
        </authorList>
    </citation>
    <scope>NUCLEOTIDE SEQUENCE [LARGE SCALE GENOMIC DNA]</scope>
    <source>
        <strain evidence="1 2">CBS 412.66</strain>
    </source>
</reference>
<dbReference type="Proteomes" id="UP000054107">
    <property type="component" value="Unassembled WGS sequence"/>
</dbReference>
<gene>
    <name evidence="1" type="primary">PARPA_12718.1 scaffold 45468</name>
</gene>
<name>A0A0B7NTV3_9FUNG</name>
<protein>
    <submittedName>
        <fullName evidence="1">Uncharacterized protein</fullName>
    </submittedName>
</protein>
<evidence type="ECO:0000313" key="2">
    <source>
        <dbReference type="Proteomes" id="UP000054107"/>
    </source>
</evidence>
<sequence length="254" mass="28293">MFDILLKTFSPFTTIYNSLVVVHCAFQQFEVKEHCYDPIQTDQVVANYNYNPFGGKDDGDLVMNDIEEDFMAVSKLMEDVDDEYCLAHFVEVAAIADVDADSSAPAQLPGCLRIFVANVMESITCSFIFGAILSCDFVLTEKRSIQGFVHVKSKEIKIARGAISASSQPKMRGFGVDFGVPGLKSVNFATVPDNESTAPNANCPAIVPVYPRWKILIGNEVVRRRESYTRYNREHEDIDGWGFVANDFSIQTAN</sequence>
<dbReference type="AlphaFoldDB" id="A0A0B7NTV3"/>
<accession>A0A0B7NTV3</accession>
<dbReference type="EMBL" id="LN733835">
    <property type="protein sequence ID" value="CEP18414.1"/>
    <property type="molecule type" value="Genomic_DNA"/>
</dbReference>
<keyword evidence="2" id="KW-1185">Reference proteome</keyword>
<organism evidence="1 2">
    <name type="scientific">Parasitella parasitica</name>
    <dbReference type="NCBI Taxonomy" id="35722"/>
    <lineage>
        <taxon>Eukaryota</taxon>
        <taxon>Fungi</taxon>
        <taxon>Fungi incertae sedis</taxon>
        <taxon>Mucoromycota</taxon>
        <taxon>Mucoromycotina</taxon>
        <taxon>Mucoromycetes</taxon>
        <taxon>Mucorales</taxon>
        <taxon>Mucorineae</taxon>
        <taxon>Mucoraceae</taxon>
        <taxon>Parasitella</taxon>
    </lineage>
</organism>
<evidence type="ECO:0000313" key="1">
    <source>
        <dbReference type="EMBL" id="CEP18414.1"/>
    </source>
</evidence>